<name>A0A227J512_VIBPH</name>
<dbReference type="Proteomes" id="UP000214596">
    <property type="component" value="Unassembled WGS sequence"/>
</dbReference>
<keyword evidence="1" id="KW-0472">Membrane</keyword>
<gene>
    <name evidence="2" type="ORF">CA163_25710</name>
</gene>
<comment type="caution">
    <text evidence="2">The sequence shown here is derived from an EMBL/GenBank/DDBJ whole genome shotgun (WGS) entry which is preliminary data.</text>
</comment>
<feature type="transmembrane region" description="Helical" evidence="1">
    <location>
        <begin position="6"/>
        <end position="30"/>
    </location>
</feature>
<feature type="non-terminal residue" evidence="2">
    <location>
        <position position="83"/>
    </location>
</feature>
<dbReference type="InterPro" id="IPR022604">
    <property type="entry name" value="DUF2955"/>
</dbReference>
<keyword evidence="1" id="KW-1133">Transmembrane helix</keyword>
<protein>
    <submittedName>
        <fullName evidence="2">MFS transporter</fullName>
    </submittedName>
</protein>
<evidence type="ECO:0000313" key="3">
    <source>
        <dbReference type="Proteomes" id="UP000214596"/>
    </source>
</evidence>
<proteinExistence type="predicted"/>
<reference evidence="2 3" key="1">
    <citation type="journal article" date="2017" name="Appl. Environ. Microbiol.">
        <title>Parallel evolution of two clades of a major Atlantic endemic Vibrio parahaemolyticus pathogen lineage by independent acquisition of related pathogenicity islands.</title>
        <authorList>
            <person name="Xu F."/>
            <person name="Gonzalez-Escalona N."/>
            <person name="Drees K.P."/>
            <person name="Sebra R.P."/>
            <person name="Cooper V.S."/>
            <person name="Jones S.H."/>
            <person name="Whistler C.A."/>
        </authorList>
    </citation>
    <scope>NUCLEOTIDE SEQUENCE [LARGE SCALE GENOMIC DNA]</scope>
    <source>
        <strain evidence="2 3">MAVP-3</strain>
    </source>
</reference>
<keyword evidence="1" id="KW-0812">Transmembrane</keyword>
<sequence length="83" mass="9506">MKTLRIWFGCSLGLALSMIFGWSYGFFAIMMPLFILGRMDHFNLAALLIVFFSAVWTTIQATFLLEYLQFHPTLMTVAVGIMM</sequence>
<feature type="transmembrane region" description="Helical" evidence="1">
    <location>
        <begin position="42"/>
        <end position="65"/>
    </location>
</feature>
<dbReference type="EMBL" id="NIXT01002674">
    <property type="protein sequence ID" value="OXE29988.1"/>
    <property type="molecule type" value="Genomic_DNA"/>
</dbReference>
<evidence type="ECO:0000256" key="1">
    <source>
        <dbReference type="SAM" id="Phobius"/>
    </source>
</evidence>
<accession>A0A227J512</accession>
<dbReference type="Pfam" id="PF11168">
    <property type="entry name" value="DUF2955"/>
    <property type="match status" value="1"/>
</dbReference>
<dbReference type="AlphaFoldDB" id="A0A227J512"/>
<evidence type="ECO:0000313" key="2">
    <source>
        <dbReference type="EMBL" id="OXE29988.1"/>
    </source>
</evidence>
<organism evidence="2 3">
    <name type="scientific">Vibrio parahaemolyticus</name>
    <dbReference type="NCBI Taxonomy" id="670"/>
    <lineage>
        <taxon>Bacteria</taxon>
        <taxon>Pseudomonadati</taxon>
        <taxon>Pseudomonadota</taxon>
        <taxon>Gammaproteobacteria</taxon>
        <taxon>Vibrionales</taxon>
        <taxon>Vibrionaceae</taxon>
        <taxon>Vibrio</taxon>
    </lineage>
</organism>